<evidence type="ECO:0000256" key="3">
    <source>
        <dbReference type="ARBA" id="ARBA00022553"/>
    </source>
</evidence>
<accession>A0A1H7IIF3</accession>
<dbReference type="SUPFAM" id="SSF55785">
    <property type="entry name" value="PYP-like sensor domain (PAS domain)"/>
    <property type="match status" value="2"/>
</dbReference>
<dbReference type="EC" id="2.7.13.3" evidence="2"/>
<protein>
    <recommendedName>
        <fullName evidence="2">histidine kinase</fullName>
        <ecNumber evidence="2">2.7.13.3</ecNumber>
    </recommendedName>
</protein>
<dbReference type="PROSITE" id="PS50113">
    <property type="entry name" value="PAC"/>
    <property type="match status" value="1"/>
</dbReference>
<organism evidence="10 11">
    <name type="scientific">Haloferax larsenii</name>
    <dbReference type="NCBI Taxonomy" id="302484"/>
    <lineage>
        <taxon>Archaea</taxon>
        <taxon>Methanobacteriati</taxon>
        <taxon>Methanobacteriota</taxon>
        <taxon>Stenosarchaea group</taxon>
        <taxon>Halobacteria</taxon>
        <taxon>Halobacteriales</taxon>
        <taxon>Haloferacaceae</taxon>
        <taxon>Haloferax</taxon>
    </lineage>
</organism>
<dbReference type="Pfam" id="PF16927">
    <property type="entry name" value="HisKA_7TM"/>
    <property type="match status" value="1"/>
</dbReference>
<dbReference type="Pfam" id="PF00989">
    <property type="entry name" value="PAS"/>
    <property type="match status" value="1"/>
</dbReference>
<gene>
    <name evidence="10" type="ORF">SAMN04488691_101858</name>
</gene>
<dbReference type="InterPro" id="IPR000014">
    <property type="entry name" value="PAS"/>
</dbReference>
<evidence type="ECO:0000256" key="5">
    <source>
        <dbReference type="ARBA" id="ARBA00022777"/>
    </source>
</evidence>
<dbReference type="GO" id="GO:0000155">
    <property type="term" value="F:phosphorelay sensor kinase activity"/>
    <property type="evidence" value="ECO:0007669"/>
    <property type="project" value="InterPro"/>
</dbReference>
<keyword evidence="6" id="KW-1133">Transmembrane helix</keyword>
<dbReference type="CDD" id="cd00075">
    <property type="entry name" value="HATPase"/>
    <property type="match status" value="1"/>
</dbReference>
<evidence type="ECO:0000259" key="8">
    <source>
        <dbReference type="PROSITE" id="PS50112"/>
    </source>
</evidence>
<dbReference type="EMBL" id="FOAD01000001">
    <property type="protein sequence ID" value="SEK60475.1"/>
    <property type="molecule type" value="Genomic_DNA"/>
</dbReference>
<dbReference type="InterPro" id="IPR005467">
    <property type="entry name" value="His_kinase_dom"/>
</dbReference>
<sequence length="696" mass="77325">MTNLEQSPFLYALFTSGVLAGVVTIVVLGRFRLYSRRVRIPFALLSLSGALWVTAYGFQLLSTSPAGELFYARIAWVGAATLPTFWLVFSLVYAGEDQLLTRRVVAFLAVEPALAIALALTSDSHGLFVPPELLRSGMLVRLTTDADPLLVGHVSYVAAASIIGVSVIGKTFLSSDGVHQRQAAILVGTGVVPLLALAWKLFWDPSLPIDPVPLSLGVSAGIILWALYRYRLFDVTPIARDAIISEMRDAVVVLDDHHRVVESNGSAASVLEHPAAECIGQPVLDVIKSPDVVQKVLDGRDRLEAAVGDGTDKRYFEIRSGSVSEQSQNRAELLVFHDVTERRQTEEEFRALIENSRDIITVLNEDGVRQYTSPSMEDVLGFCPESLVGEPVFSLVHPDDREHVREDFEQVIEGDSPVRSEFRIRHKNGTWRRFETVGVNLLDDPSVNGIVLNSRDVTNRYRYEQRLRVLNRVLRHDLRNDMNVILGHADLLLDERIPAESKDHARTIKRKASSLVELGKQTRHIDTTLDRGTAELEQVEVIQRIEKELDGIDANYPRAIVHRDLPDEQWVYADDLIESAIKNLIDNAIEHNDRVLPEVSVSVEPAAPSDDFVEIHIEDNGPGIPDAELSVLESGIETPLQHISGLGLWLVRWIVDRSHGRLRFVENEPRGTVAIVSLRSVDGKATVRETASVESD</sequence>
<dbReference type="CDD" id="cd00082">
    <property type="entry name" value="HisKA"/>
    <property type="match status" value="1"/>
</dbReference>
<dbReference type="SUPFAM" id="SSF47384">
    <property type="entry name" value="Homodimeric domain of signal transducing histidine kinase"/>
    <property type="match status" value="1"/>
</dbReference>
<evidence type="ECO:0000313" key="10">
    <source>
        <dbReference type="EMBL" id="SEK60475.1"/>
    </source>
</evidence>
<dbReference type="CDD" id="cd00130">
    <property type="entry name" value="PAS"/>
    <property type="match status" value="2"/>
</dbReference>
<keyword evidence="5" id="KW-0418">Kinase</keyword>
<feature type="domain" description="PAS" evidence="8">
    <location>
        <begin position="345"/>
        <end position="415"/>
    </location>
</feature>
<feature type="transmembrane region" description="Helical" evidence="6">
    <location>
        <begin position="184"/>
        <end position="202"/>
    </location>
</feature>
<dbReference type="Pfam" id="PF02518">
    <property type="entry name" value="HATPase_c"/>
    <property type="match status" value="1"/>
</dbReference>
<dbReference type="InterPro" id="IPR052162">
    <property type="entry name" value="Sensor_kinase/Photoreceptor"/>
</dbReference>
<dbReference type="InterPro" id="IPR000700">
    <property type="entry name" value="PAS-assoc_C"/>
</dbReference>
<feature type="transmembrane region" description="Helical" evidence="6">
    <location>
        <begin position="70"/>
        <end position="93"/>
    </location>
</feature>
<evidence type="ECO:0000259" key="9">
    <source>
        <dbReference type="PROSITE" id="PS50113"/>
    </source>
</evidence>
<dbReference type="InterPro" id="IPR003594">
    <property type="entry name" value="HATPase_dom"/>
</dbReference>
<dbReference type="InterPro" id="IPR036097">
    <property type="entry name" value="HisK_dim/P_sf"/>
</dbReference>
<evidence type="ECO:0000256" key="2">
    <source>
        <dbReference type="ARBA" id="ARBA00012438"/>
    </source>
</evidence>
<keyword evidence="3" id="KW-0597">Phosphoprotein</keyword>
<dbReference type="OrthoDB" id="237703at2157"/>
<evidence type="ECO:0000259" key="7">
    <source>
        <dbReference type="PROSITE" id="PS50109"/>
    </source>
</evidence>
<evidence type="ECO:0000256" key="1">
    <source>
        <dbReference type="ARBA" id="ARBA00000085"/>
    </source>
</evidence>
<feature type="domain" description="PAC" evidence="9">
    <location>
        <begin position="418"/>
        <end position="469"/>
    </location>
</feature>
<dbReference type="InterPro" id="IPR035965">
    <property type="entry name" value="PAS-like_dom_sf"/>
</dbReference>
<dbReference type="InterPro" id="IPR031621">
    <property type="entry name" value="HisKA_7TM"/>
</dbReference>
<dbReference type="SMART" id="SM00387">
    <property type="entry name" value="HATPase_c"/>
    <property type="match status" value="1"/>
</dbReference>
<dbReference type="Proteomes" id="UP000183894">
    <property type="component" value="Unassembled WGS sequence"/>
</dbReference>
<dbReference type="AlphaFoldDB" id="A0A1H7IIF3"/>
<dbReference type="Pfam" id="PF08447">
    <property type="entry name" value="PAS_3"/>
    <property type="match status" value="1"/>
</dbReference>
<keyword evidence="4" id="KW-0808">Transferase</keyword>
<dbReference type="Pfam" id="PF00512">
    <property type="entry name" value="HisKA"/>
    <property type="match status" value="1"/>
</dbReference>
<dbReference type="SMART" id="SM00388">
    <property type="entry name" value="HisKA"/>
    <property type="match status" value="1"/>
</dbReference>
<dbReference type="PANTHER" id="PTHR43304">
    <property type="entry name" value="PHYTOCHROME-LIKE PROTEIN CPH1"/>
    <property type="match status" value="1"/>
</dbReference>
<keyword evidence="6" id="KW-0472">Membrane</keyword>
<comment type="catalytic activity">
    <reaction evidence="1">
        <text>ATP + protein L-histidine = ADP + protein N-phospho-L-histidine.</text>
        <dbReference type="EC" id="2.7.13.3"/>
    </reaction>
</comment>
<evidence type="ECO:0000256" key="6">
    <source>
        <dbReference type="SAM" id="Phobius"/>
    </source>
</evidence>
<dbReference type="PROSITE" id="PS50112">
    <property type="entry name" value="PAS"/>
    <property type="match status" value="1"/>
</dbReference>
<dbReference type="InterPro" id="IPR036890">
    <property type="entry name" value="HATPase_C_sf"/>
</dbReference>
<name>A0A1H7IIF3_HALLR</name>
<dbReference type="PROSITE" id="PS50109">
    <property type="entry name" value="HIS_KIN"/>
    <property type="match status" value="1"/>
</dbReference>
<feature type="transmembrane region" description="Helical" evidence="6">
    <location>
        <begin position="6"/>
        <end position="28"/>
    </location>
</feature>
<dbReference type="InterPro" id="IPR003661">
    <property type="entry name" value="HisK_dim/P_dom"/>
</dbReference>
<evidence type="ECO:0000313" key="11">
    <source>
        <dbReference type="Proteomes" id="UP000183894"/>
    </source>
</evidence>
<keyword evidence="6" id="KW-0812">Transmembrane</keyword>
<dbReference type="InterPro" id="IPR013767">
    <property type="entry name" value="PAS_fold"/>
</dbReference>
<dbReference type="RefSeq" id="WP_074792307.1">
    <property type="nucleotide sequence ID" value="NZ_FOAD01000001.1"/>
</dbReference>
<feature type="transmembrane region" description="Helical" evidence="6">
    <location>
        <begin position="40"/>
        <end position="58"/>
    </location>
</feature>
<dbReference type="Gene3D" id="3.30.565.10">
    <property type="entry name" value="Histidine kinase-like ATPase, C-terminal domain"/>
    <property type="match status" value="1"/>
</dbReference>
<dbReference type="Gene3D" id="1.10.287.130">
    <property type="match status" value="1"/>
</dbReference>
<dbReference type="SUPFAM" id="SSF55874">
    <property type="entry name" value="ATPase domain of HSP90 chaperone/DNA topoisomerase II/histidine kinase"/>
    <property type="match status" value="1"/>
</dbReference>
<dbReference type="SMART" id="SM00091">
    <property type="entry name" value="PAS"/>
    <property type="match status" value="2"/>
</dbReference>
<dbReference type="GO" id="GO:0006355">
    <property type="term" value="P:regulation of DNA-templated transcription"/>
    <property type="evidence" value="ECO:0007669"/>
    <property type="project" value="InterPro"/>
</dbReference>
<dbReference type="NCBIfam" id="TIGR00229">
    <property type="entry name" value="sensory_box"/>
    <property type="match status" value="2"/>
</dbReference>
<feature type="transmembrane region" description="Helical" evidence="6">
    <location>
        <begin position="149"/>
        <end position="172"/>
    </location>
</feature>
<dbReference type="PANTHER" id="PTHR43304:SF1">
    <property type="entry name" value="PAC DOMAIN-CONTAINING PROTEIN"/>
    <property type="match status" value="1"/>
</dbReference>
<proteinExistence type="predicted"/>
<evidence type="ECO:0000256" key="4">
    <source>
        <dbReference type="ARBA" id="ARBA00022679"/>
    </source>
</evidence>
<feature type="domain" description="Histidine kinase" evidence="7">
    <location>
        <begin position="473"/>
        <end position="682"/>
    </location>
</feature>
<dbReference type="Gene3D" id="3.30.450.20">
    <property type="entry name" value="PAS domain"/>
    <property type="match status" value="2"/>
</dbReference>
<reference evidence="10 11" key="1">
    <citation type="submission" date="2016-10" db="EMBL/GenBank/DDBJ databases">
        <authorList>
            <person name="de Groot N.N."/>
        </authorList>
    </citation>
    <scope>NUCLEOTIDE SEQUENCE [LARGE SCALE GENOMIC DNA]</scope>
    <source>
        <strain evidence="10 11">CDM_5</strain>
    </source>
</reference>
<feature type="transmembrane region" description="Helical" evidence="6">
    <location>
        <begin position="105"/>
        <end position="129"/>
    </location>
</feature>
<dbReference type="InterPro" id="IPR013655">
    <property type="entry name" value="PAS_fold_3"/>
</dbReference>